<dbReference type="InterPro" id="IPR029472">
    <property type="entry name" value="Copia-like_N"/>
</dbReference>
<accession>A0AAV3QGF7</accession>
<dbReference type="EMBL" id="BAABME010004125">
    <property type="protein sequence ID" value="GAA0161247.1"/>
    <property type="molecule type" value="Genomic_DNA"/>
</dbReference>
<proteinExistence type="predicted"/>
<feature type="compositionally biased region" description="Basic and acidic residues" evidence="1">
    <location>
        <begin position="1"/>
        <end position="17"/>
    </location>
</feature>
<organism evidence="3 4">
    <name type="scientific">Lithospermum erythrorhizon</name>
    <name type="common">Purple gromwell</name>
    <name type="synonym">Lithospermum officinale var. erythrorhizon</name>
    <dbReference type="NCBI Taxonomy" id="34254"/>
    <lineage>
        <taxon>Eukaryota</taxon>
        <taxon>Viridiplantae</taxon>
        <taxon>Streptophyta</taxon>
        <taxon>Embryophyta</taxon>
        <taxon>Tracheophyta</taxon>
        <taxon>Spermatophyta</taxon>
        <taxon>Magnoliopsida</taxon>
        <taxon>eudicotyledons</taxon>
        <taxon>Gunneridae</taxon>
        <taxon>Pentapetalae</taxon>
        <taxon>asterids</taxon>
        <taxon>lamiids</taxon>
        <taxon>Boraginales</taxon>
        <taxon>Boraginaceae</taxon>
        <taxon>Boraginoideae</taxon>
        <taxon>Lithospermeae</taxon>
        <taxon>Lithospermum</taxon>
    </lineage>
</organism>
<keyword evidence="4" id="KW-1185">Reference proteome</keyword>
<dbReference type="Pfam" id="PF14244">
    <property type="entry name" value="Retrotran_gag_3"/>
    <property type="match status" value="1"/>
</dbReference>
<evidence type="ECO:0000259" key="2">
    <source>
        <dbReference type="Pfam" id="PF14244"/>
    </source>
</evidence>
<dbReference type="PANTHER" id="PTHR37610:SF101">
    <property type="entry name" value="(RAPE) HYPOTHETICAL PROTEIN"/>
    <property type="match status" value="1"/>
</dbReference>
<feature type="domain" description="Retrotransposon Copia-like N-terminal" evidence="2">
    <location>
        <begin position="55"/>
        <end position="100"/>
    </location>
</feature>
<sequence>MVHDEPPSDGDSGKKPGGDGVSGTKPTEPSNLPDPDVAVLYRRIDPSSPYYLGSNDNPDNVISAIKLTGSNYEEWSRSLRLSLWGWRKFGFVDGTLMKPTNPDFVVDWDAVQSTLVQWIMNTIDPTQKKSIPYFEEAKPLWICYNDDTL</sequence>
<reference evidence="3 4" key="1">
    <citation type="submission" date="2024-01" db="EMBL/GenBank/DDBJ databases">
        <title>The complete chloroplast genome sequence of Lithospermum erythrorhizon: insights into the phylogenetic relationship among Boraginaceae species and the maternal lineages of purple gromwells.</title>
        <authorList>
            <person name="Okada T."/>
            <person name="Watanabe K."/>
        </authorList>
    </citation>
    <scope>NUCLEOTIDE SEQUENCE [LARGE SCALE GENOMIC DNA]</scope>
</reference>
<name>A0AAV3QGF7_LITER</name>
<comment type="caution">
    <text evidence="3">The sequence shown here is derived from an EMBL/GenBank/DDBJ whole genome shotgun (WGS) entry which is preliminary data.</text>
</comment>
<feature type="region of interest" description="Disordered" evidence="1">
    <location>
        <begin position="1"/>
        <end position="36"/>
    </location>
</feature>
<protein>
    <recommendedName>
        <fullName evidence="2">Retrotransposon Copia-like N-terminal domain-containing protein</fullName>
    </recommendedName>
</protein>
<gene>
    <name evidence="3" type="ORF">LIER_17607</name>
</gene>
<evidence type="ECO:0000256" key="1">
    <source>
        <dbReference type="SAM" id="MobiDB-lite"/>
    </source>
</evidence>
<dbReference type="Proteomes" id="UP001454036">
    <property type="component" value="Unassembled WGS sequence"/>
</dbReference>
<evidence type="ECO:0000313" key="3">
    <source>
        <dbReference type="EMBL" id="GAA0161247.1"/>
    </source>
</evidence>
<evidence type="ECO:0000313" key="4">
    <source>
        <dbReference type="Proteomes" id="UP001454036"/>
    </source>
</evidence>
<dbReference type="AlphaFoldDB" id="A0AAV3QGF7"/>
<dbReference type="PANTHER" id="PTHR37610">
    <property type="entry name" value="CCHC-TYPE DOMAIN-CONTAINING PROTEIN"/>
    <property type="match status" value="1"/>
</dbReference>